<dbReference type="AlphaFoldDB" id="A0A875S228"/>
<name>A0A875S228_EENNA</name>
<dbReference type="InterPro" id="IPR053143">
    <property type="entry name" value="Arylsulfate_ST"/>
</dbReference>
<evidence type="ECO:0000313" key="3">
    <source>
        <dbReference type="Proteomes" id="UP000662931"/>
    </source>
</evidence>
<dbReference type="InterPro" id="IPR039535">
    <property type="entry name" value="ASST-like"/>
</dbReference>
<dbReference type="PANTHER" id="PTHR35340">
    <property type="entry name" value="PQQ ENZYME REPEAT PROTEIN-RELATED"/>
    <property type="match status" value="1"/>
</dbReference>
<protein>
    <recommendedName>
        <fullName evidence="4">ASST-domain-containing protein</fullName>
    </recommendedName>
</protein>
<dbReference type="Pfam" id="PF14269">
    <property type="entry name" value="Arylsulfotran_2"/>
    <property type="match status" value="1"/>
</dbReference>
<keyword evidence="1" id="KW-0732">Signal</keyword>
<dbReference type="SUPFAM" id="SSF50998">
    <property type="entry name" value="Quinoprotein alcohol dehydrogenase-like"/>
    <property type="match status" value="1"/>
</dbReference>
<gene>
    <name evidence="2" type="ORF">FOA43_001204</name>
</gene>
<feature type="chain" id="PRO_5034907023" description="ASST-domain-containing protein" evidence="1">
    <location>
        <begin position="24"/>
        <end position="550"/>
    </location>
</feature>
<dbReference type="Proteomes" id="UP000662931">
    <property type="component" value="Chromosome 1"/>
</dbReference>
<dbReference type="KEGG" id="bnn:FOA43_001204"/>
<keyword evidence="3" id="KW-1185">Reference proteome</keyword>
<evidence type="ECO:0008006" key="4">
    <source>
        <dbReference type="Google" id="ProtNLM"/>
    </source>
</evidence>
<reference evidence="2" key="1">
    <citation type="submission" date="2020-10" db="EMBL/GenBank/DDBJ databases">
        <authorList>
            <person name="Roach M.J.R."/>
        </authorList>
    </citation>
    <scope>NUCLEOTIDE SEQUENCE</scope>
    <source>
        <strain evidence="2">CBS 1945</strain>
    </source>
</reference>
<evidence type="ECO:0000256" key="1">
    <source>
        <dbReference type="SAM" id="SignalP"/>
    </source>
</evidence>
<accession>A0A875S228</accession>
<dbReference type="EMBL" id="CP064812">
    <property type="protein sequence ID" value="QPG73889.1"/>
    <property type="molecule type" value="Genomic_DNA"/>
</dbReference>
<feature type="signal peptide" evidence="1">
    <location>
        <begin position="1"/>
        <end position="23"/>
    </location>
</feature>
<dbReference type="OrthoDB" id="5427350at2759"/>
<dbReference type="PANTHER" id="PTHR35340:SF9">
    <property type="entry name" value="ASST-DOMAIN-CONTAINING PROTEIN"/>
    <property type="match status" value="1"/>
</dbReference>
<dbReference type="RefSeq" id="XP_038777454.1">
    <property type="nucleotide sequence ID" value="XM_038921526.1"/>
</dbReference>
<dbReference type="InterPro" id="IPR011047">
    <property type="entry name" value="Quinoprotein_ADH-like_sf"/>
</dbReference>
<sequence>MKLPMYSNSVLVALGLFASEALASWQFRSRPDLDVPTLNITIPADDETSSGYIFCAPFSGYADNTNHGPRQAAPYIFTEDGELVWSGFSYFSIWATNFQAGKWNGKNVLFSFEGSHNPAYGHGHGHITILDDKYETIKELRAGNHKISDKHEFNIIDEKTGLIQIYQPVPKDLSAYGGSKEQQWIVDAVFQELDLETGEVLFEWSSLEHVSPEGSVLPINPGQAGSGYNSSDAWDYFHINSVDKDENGDYLISARDMASLYKINGKTGKVMWKLGGIPGNTSSSFTEAEKFQFGFQHHARFVATSPDRKKQIISFYDNSAHGSEDKNGHEVHIAEHSSGKFVEVDTEKWTAKLLNNYVPPYQLLSKSQGSTQLLENGNVIVNWGSEGAMTEYTHEGKVVFHTFFDSGSLGENVENYRAFKFDWHGYPTEQIAVFSEITDSGDTIIYVSWNGDTETKKWKFYSVTDDGSKNLLGESKRTGFETSFTSPNLTKAKIIAEAIDVSGRVLSTSDEVVAEKQVLPYKANDSLAIGTKNFRSYFSWKAAQQIFLSN</sequence>
<proteinExistence type="predicted"/>
<dbReference type="GeneID" id="62194605"/>
<organism evidence="2 3">
    <name type="scientific">Eeniella nana</name>
    <name type="common">Yeast</name>
    <name type="synonym">Brettanomyces nanus</name>
    <dbReference type="NCBI Taxonomy" id="13502"/>
    <lineage>
        <taxon>Eukaryota</taxon>
        <taxon>Fungi</taxon>
        <taxon>Dikarya</taxon>
        <taxon>Ascomycota</taxon>
        <taxon>Saccharomycotina</taxon>
        <taxon>Pichiomycetes</taxon>
        <taxon>Pichiales</taxon>
        <taxon>Pichiaceae</taxon>
        <taxon>Brettanomyces</taxon>
    </lineage>
</organism>
<evidence type="ECO:0000313" key="2">
    <source>
        <dbReference type="EMBL" id="QPG73889.1"/>
    </source>
</evidence>